<dbReference type="RefSeq" id="XP_033601734.1">
    <property type="nucleotide sequence ID" value="XM_033749395.1"/>
</dbReference>
<dbReference type="AlphaFoldDB" id="A0A6A6W9D9"/>
<dbReference type="CDD" id="cd00067">
    <property type="entry name" value="GAL4"/>
    <property type="match status" value="1"/>
</dbReference>
<dbReference type="GeneID" id="54490449"/>
<protein>
    <submittedName>
        <fullName evidence="3">Uncharacterized protein</fullName>
    </submittedName>
</protein>
<reference evidence="3" key="1">
    <citation type="journal article" date="2020" name="Stud. Mycol.">
        <title>101 Dothideomycetes genomes: a test case for predicting lifestyles and emergence of pathogens.</title>
        <authorList>
            <person name="Haridas S."/>
            <person name="Albert R."/>
            <person name="Binder M."/>
            <person name="Bloem J."/>
            <person name="Labutti K."/>
            <person name="Salamov A."/>
            <person name="Andreopoulos B."/>
            <person name="Baker S."/>
            <person name="Barry K."/>
            <person name="Bills G."/>
            <person name="Bluhm B."/>
            <person name="Cannon C."/>
            <person name="Castanera R."/>
            <person name="Culley D."/>
            <person name="Daum C."/>
            <person name="Ezra D."/>
            <person name="Gonzalez J."/>
            <person name="Henrissat B."/>
            <person name="Kuo A."/>
            <person name="Liang C."/>
            <person name="Lipzen A."/>
            <person name="Lutzoni F."/>
            <person name="Magnuson J."/>
            <person name="Mondo S."/>
            <person name="Nolan M."/>
            <person name="Ohm R."/>
            <person name="Pangilinan J."/>
            <person name="Park H.-J."/>
            <person name="Ramirez L."/>
            <person name="Alfaro M."/>
            <person name="Sun H."/>
            <person name="Tritt A."/>
            <person name="Yoshinaga Y."/>
            <person name="Zwiers L.-H."/>
            <person name="Turgeon B."/>
            <person name="Goodwin S."/>
            <person name="Spatafora J."/>
            <person name="Crous P."/>
            <person name="Grigoriev I."/>
        </authorList>
    </citation>
    <scope>NUCLEOTIDE SEQUENCE</scope>
    <source>
        <strain evidence="3">CBS 121739</strain>
    </source>
</reference>
<keyword evidence="4" id="KW-1185">Reference proteome</keyword>
<accession>A0A6A6W9D9</accession>
<dbReference type="Proteomes" id="UP000799437">
    <property type="component" value="Unassembled WGS sequence"/>
</dbReference>
<evidence type="ECO:0000313" key="3">
    <source>
        <dbReference type="EMBL" id="KAF2759283.1"/>
    </source>
</evidence>
<feature type="compositionally biased region" description="Basic residues" evidence="2">
    <location>
        <begin position="376"/>
        <end position="388"/>
    </location>
</feature>
<proteinExistence type="predicted"/>
<keyword evidence="1" id="KW-0539">Nucleus</keyword>
<sequence>MVIMNDFHWNGNIMYINGLPTTQYAATGPSYDSKARGITPSSVSQLGSFSPRSQGSNVSPVLEEYDVASSPTGSLYSSHSVMTPPNDSLDQDLYGIRDSTPQEMPIDDRMLDLERRHSQQSMSSNQSSLWHRESQGSAHSPSPTYAIQQPMTNEYPVRHEHDSTFQVTGWSMSAPQQLTASTRPSMAMTPLAFPPPRWADLSPWSPHQMPTTPAPSSAPIWELGSDPKGYAPTNAGVDWCINNYDNTTMYNTQSSQYANTHDGVPFDSRSPVSGPEPAYRPNDIAPIGRSLYPHSYHLEIPSQSTYQSSTIPAHIDYYQLTHGSQGILHNGPSLFSNPGPTWEGASSTTKDNHITDQHLYSANGATSSSQMDTTRSKKSYAKNTRGVRKPYGPSAQRAGGRKPGTHLAPDKAAQANVMRKTRVCWRCRIQRDKCDPGEICRRCANRSQKPGDDWKLGCCRDILPELMIFLLPTWISDLHSEETLIKMCETNVRDWGKSEIKIQLTPGYGLPWLEVDVYEFKPSNPELLRQFQHFKDAKTGQNIRVEKASPPLGLQSMHYTKDETKYDTHVKQIATHFMTNFVGRYYAGEKEDFAKRMFECLVNIDPAQGTEQEKLLTEVYYLIITTYIVAHTLTIPDEHKVDSLSKLSNYKPDDYGDKTSPRLANRQIKHFYARLQGRKMEMLLKHLQNMLGGSKGCDKWTDAFIIVLGLAIAAEVIQKNVNSILDSRVGQGDLERSFAEEGANEAVRRIDGYFDIIIELFQKKYARNCNPIKDCKIDWSAKITQPGMITCLQNLSSLIQEKRNFLEERARVAVSMHNWRQYTGRITARFLLSFVKLED</sequence>
<dbReference type="PANTHER" id="PTHR35392">
    <property type="entry name" value="ZN(II)2CYS6 TRANSCRIPTION FACTOR (EUROFUNG)-RELATED-RELATED"/>
    <property type="match status" value="1"/>
</dbReference>
<feature type="region of interest" description="Disordered" evidence="2">
    <location>
        <begin position="361"/>
        <end position="413"/>
    </location>
</feature>
<dbReference type="InterPro" id="IPR052973">
    <property type="entry name" value="Fungal_sec-metab_reg_TF"/>
</dbReference>
<dbReference type="EMBL" id="ML996570">
    <property type="protein sequence ID" value="KAF2759283.1"/>
    <property type="molecule type" value="Genomic_DNA"/>
</dbReference>
<organism evidence="3 4">
    <name type="scientific">Pseudovirgaria hyperparasitica</name>
    <dbReference type="NCBI Taxonomy" id="470096"/>
    <lineage>
        <taxon>Eukaryota</taxon>
        <taxon>Fungi</taxon>
        <taxon>Dikarya</taxon>
        <taxon>Ascomycota</taxon>
        <taxon>Pezizomycotina</taxon>
        <taxon>Dothideomycetes</taxon>
        <taxon>Dothideomycetes incertae sedis</taxon>
        <taxon>Acrospermales</taxon>
        <taxon>Acrospermaceae</taxon>
        <taxon>Pseudovirgaria</taxon>
    </lineage>
</organism>
<name>A0A6A6W9D9_9PEZI</name>
<dbReference type="OrthoDB" id="4226666at2759"/>
<evidence type="ECO:0000313" key="4">
    <source>
        <dbReference type="Proteomes" id="UP000799437"/>
    </source>
</evidence>
<feature type="compositionally biased region" description="Polar residues" evidence="2">
    <location>
        <begin position="135"/>
        <end position="144"/>
    </location>
</feature>
<evidence type="ECO:0000256" key="2">
    <source>
        <dbReference type="SAM" id="MobiDB-lite"/>
    </source>
</evidence>
<feature type="region of interest" description="Disordered" evidence="2">
    <location>
        <begin position="116"/>
        <end position="144"/>
    </location>
</feature>
<feature type="compositionally biased region" description="Polar residues" evidence="2">
    <location>
        <begin position="361"/>
        <end position="373"/>
    </location>
</feature>
<dbReference type="InterPro" id="IPR001138">
    <property type="entry name" value="Zn2Cys6_DnaBD"/>
</dbReference>
<dbReference type="GO" id="GO:0008270">
    <property type="term" value="F:zinc ion binding"/>
    <property type="evidence" value="ECO:0007669"/>
    <property type="project" value="InterPro"/>
</dbReference>
<dbReference type="GO" id="GO:0000981">
    <property type="term" value="F:DNA-binding transcription factor activity, RNA polymerase II-specific"/>
    <property type="evidence" value="ECO:0007669"/>
    <property type="project" value="InterPro"/>
</dbReference>
<evidence type="ECO:0000256" key="1">
    <source>
        <dbReference type="ARBA" id="ARBA00023242"/>
    </source>
</evidence>
<feature type="compositionally biased region" description="Low complexity" evidence="2">
    <location>
        <begin position="119"/>
        <end position="128"/>
    </location>
</feature>
<gene>
    <name evidence="3" type="ORF">EJ05DRAFT_537583</name>
</gene>
<dbReference type="PANTHER" id="PTHR35392:SF1">
    <property type="entry name" value="ZN(II)2CYS6 TRANSCRIPTION FACTOR (EUROFUNG)"/>
    <property type="match status" value="1"/>
</dbReference>